<sequence>MSSKRRRAYNFTNSLTGYHQEINNEEINQVTQALSENKLDYIKYKQDEENKCRNLNDRSQESIILAGHTAKRQHPFLANSCNITEESISDETSYLSDKPDLNKCIDLFQNTYVSRECSFEEASNIASEVTYENINICDLSGNKAVRQNISKRQRSASLESLKTVIKQELVRSKSDTLLKKWLNRDTNHNIKFNQIASSPEIAIKHCNERIEIVSSFNAPTLSHRKDNYTIENDNIEDSNDISSKEDFDFLELSKLLQLIKDQNSVKQSPIQHHLLRRLSVDCQSAPRRFTEKLLTIIEESVINDNSFQYSDISLRRFREHLQEITKLIEDETVPEWPQSPDVLTSTRIKEKTQEIISKSLAYTTQKNLCSPSISSRYNIKSPKKLHRHKSENTLRKDFYDSTYTFESLEAFCKALYPDEFKTFSSREENHFRSQSMDDIWKTCKNQMASLEESFNIYEEIQKAKTNSTNLANQSNIMPKVQNLEHKLMPHDKFDRTIMYEIAQKRQRCITTAKTLINIDAHMEKTMDKAWPQIAIDEPSVAVTDRILIAVLSRVKNYQDYLEKYKSYLLQEKLNKSYCEQENVQAEKVLNDNFGKCTLSHLSPNKKTLHQPKVSPNKMNTSPSSAENYPRKTDVQPRLFLTPGKLPVRSNSGYRPTGKYFSNLSPRLNKGKQLNMNVQAGKIYSQMGNYDHVVSPVGMYIKGAPLKKNEPPKTNEINSMQQSEYIMRPIILIKKFIFSLLSNSNYIDLVFKFHCSNINLL</sequence>
<proteinExistence type="predicted"/>
<comment type="caution">
    <text evidence="2">The sequence shown here is derived from an EMBL/GenBank/DDBJ whole genome shotgun (WGS) entry which is preliminary data.</text>
</comment>
<dbReference type="Proteomes" id="UP001430953">
    <property type="component" value="Unassembled WGS sequence"/>
</dbReference>
<reference evidence="2 3" key="1">
    <citation type="submission" date="2023-03" db="EMBL/GenBank/DDBJ databases">
        <title>High recombination rates correlate with genetic variation in Cardiocondyla obscurior ants.</title>
        <authorList>
            <person name="Errbii M."/>
        </authorList>
    </citation>
    <scope>NUCLEOTIDE SEQUENCE [LARGE SCALE GENOMIC DNA]</scope>
    <source>
        <strain evidence="2">Alpha-2009</strain>
        <tissue evidence="2">Whole body</tissue>
    </source>
</reference>
<accession>A0AAW2FAF2</accession>
<name>A0AAW2FAF2_9HYME</name>
<feature type="compositionally biased region" description="Polar residues" evidence="1">
    <location>
        <begin position="616"/>
        <end position="626"/>
    </location>
</feature>
<dbReference type="EMBL" id="JADYXP020000013">
    <property type="protein sequence ID" value="KAL0111818.1"/>
    <property type="molecule type" value="Genomic_DNA"/>
</dbReference>
<feature type="region of interest" description="Disordered" evidence="1">
    <location>
        <begin position="604"/>
        <end position="630"/>
    </location>
</feature>
<keyword evidence="3" id="KW-1185">Reference proteome</keyword>
<evidence type="ECO:0000256" key="1">
    <source>
        <dbReference type="SAM" id="MobiDB-lite"/>
    </source>
</evidence>
<dbReference type="AlphaFoldDB" id="A0AAW2FAF2"/>
<gene>
    <name evidence="2" type="ORF">PUN28_013185</name>
</gene>
<protein>
    <submittedName>
        <fullName evidence="2">Uncharacterized protein</fullName>
    </submittedName>
</protein>
<evidence type="ECO:0000313" key="3">
    <source>
        <dbReference type="Proteomes" id="UP001430953"/>
    </source>
</evidence>
<organism evidence="2 3">
    <name type="scientific">Cardiocondyla obscurior</name>
    <dbReference type="NCBI Taxonomy" id="286306"/>
    <lineage>
        <taxon>Eukaryota</taxon>
        <taxon>Metazoa</taxon>
        <taxon>Ecdysozoa</taxon>
        <taxon>Arthropoda</taxon>
        <taxon>Hexapoda</taxon>
        <taxon>Insecta</taxon>
        <taxon>Pterygota</taxon>
        <taxon>Neoptera</taxon>
        <taxon>Endopterygota</taxon>
        <taxon>Hymenoptera</taxon>
        <taxon>Apocrita</taxon>
        <taxon>Aculeata</taxon>
        <taxon>Formicoidea</taxon>
        <taxon>Formicidae</taxon>
        <taxon>Myrmicinae</taxon>
        <taxon>Cardiocondyla</taxon>
    </lineage>
</organism>
<evidence type="ECO:0000313" key="2">
    <source>
        <dbReference type="EMBL" id="KAL0111818.1"/>
    </source>
</evidence>